<sequence>MPDKICVAAVHAEAAAREKLASQFFVPGTYLSDPLRFNIWLSLRNGWTRSAFAGNVRRTGAGGRQCFYRRG</sequence>
<gene>
    <name evidence="1" type="ORF">C5L14_24830</name>
</gene>
<comment type="caution">
    <text evidence="1">The sequence shown here is derived from an EMBL/GenBank/DDBJ whole genome shotgun (WGS) entry which is preliminary data.</text>
</comment>
<proteinExistence type="predicted"/>
<dbReference type="Proteomes" id="UP000237682">
    <property type="component" value="Unassembled WGS sequence"/>
</dbReference>
<accession>A0A2S9Q624</accession>
<keyword evidence="2" id="KW-1185">Reference proteome</keyword>
<organism evidence="1 2">
    <name type="scientific">Labrys okinawensis</name>
    <dbReference type="NCBI Taxonomy" id="346911"/>
    <lineage>
        <taxon>Bacteria</taxon>
        <taxon>Pseudomonadati</taxon>
        <taxon>Pseudomonadota</taxon>
        <taxon>Alphaproteobacteria</taxon>
        <taxon>Hyphomicrobiales</taxon>
        <taxon>Xanthobacteraceae</taxon>
        <taxon>Labrys</taxon>
    </lineage>
</organism>
<dbReference type="AlphaFoldDB" id="A0A2S9Q624"/>
<dbReference type="RefSeq" id="WP_105864760.1">
    <property type="nucleotide sequence ID" value="NZ_PUEJ01000011.1"/>
</dbReference>
<protein>
    <submittedName>
        <fullName evidence="1">Uncharacterized protein</fullName>
    </submittedName>
</protein>
<evidence type="ECO:0000313" key="1">
    <source>
        <dbReference type="EMBL" id="PRH84770.1"/>
    </source>
</evidence>
<evidence type="ECO:0000313" key="2">
    <source>
        <dbReference type="Proteomes" id="UP000237682"/>
    </source>
</evidence>
<name>A0A2S9Q624_9HYPH</name>
<dbReference type="EMBL" id="PUEJ01000011">
    <property type="protein sequence ID" value="PRH84770.1"/>
    <property type="molecule type" value="Genomic_DNA"/>
</dbReference>
<reference evidence="1 2" key="1">
    <citation type="submission" date="2018-02" db="EMBL/GenBank/DDBJ databases">
        <title>Whole genome sequencing of endophytic bacterium.</title>
        <authorList>
            <person name="Eedara R."/>
            <person name="Podile A.R."/>
        </authorList>
    </citation>
    <scope>NUCLEOTIDE SEQUENCE [LARGE SCALE GENOMIC DNA]</scope>
    <source>
        <strain evidence="1 2">RP1T</strain>
    </source>
</reference>